<feature type="coiled-coil region" evidence="15">
    <location>
        <begin position="380"/>
        <end position="407"/>
    </location>
</feature>
<evidence type="ECO:0000256" key="13">
    <source>
        <dbReference type="ARBA" id="ARBA00063302"/>
    </source>
</evidence>
<dbReference type="PANTHER" id="PTHR45973:SF12">
    <property type="entry name" value="DYNEIN REGULATORY COMPLEX SUBUNIT 3"/>
    <property type="match status" value="1"/>
</dbReference>
<keyword evidence="6 15" id="KW-0175">Coiled coil</keyword>
<dbReference type="Pfam" id="PF14580">
    <property type="entry name" value="LRR_9"/>
    <property type="match status" value="1"/>
</dbReference>
<evidence type="ECO:0000256" key="3">
    <source>
        <dbReference type="ARBA" id="ARBA00022614"/>
    </source>
</evidence>
<dbReference type="GO" id="GO:0005929">
    <property type="term" value="C:cilium"/>
    <property type="evidence" value="ECO:0007669"/>
    <property type="project" value="TreeGrafter"/>
</dbReference>
<evidence type="ECO:0000256" key="11">
    <source>
        <dbReference type="ARBA" id="ARBA00040950"/>
    </source>
</evidence>
<keyword evidence="9" id="KW-0966">Cell projection</keyword>
<evidence type="ECO:0000256" key="5">
    <source>
        <dbReference type="ARBA" id="ARBA00022846"/>
    </source>
</evidence>
<name>A0A7J8BIG5_MOLMO</name>
<dbReference type="Proteomes" id="UP000550707">
    <property type="component" value="Unassembled WGS sequence"/>
</dbReference>
<reference evidence="16 17" key="1">
    <citation type="journal article" date="2020" name="Nature">
        <title>Six reference-quality genomes reveal evolution of bat adaptations.</title>
        <authorList>
            <person name="Jebb D."/>
            <person name="Huang Z."/>
            <person name="Pippel M."/>
            <person name="Hughes G.M."/>
            <person name="Lavrichenko K."/>
            <person name="Devanna P."/>
            <person name="Winkler S."/>
            <person name="Jermiin L.S."/>
            <person name="Skirmuntt E.C."/>
            <person name="Katzourakis A."/>
            <person name="Burkitt-Gray L."/>
            <person name="Ray D.A."/>
            <person name="Sullivan K.A.M."/>
            <person name="Roscito J.G."/>
            <person name="Kirilenko B.M."/>
            <person name="Davalos L.M."/>
            <person name="Corthals A.P."/>
            <person name="Power M.L."/>
            <person name="Jones G."/>
            <person name="Ransome R.D."/>
            <person name="Dechmann D.K.N."/>
            <person name="Locatelli A.G."/>
            <person name="Puechmaille S.J."/>
            <person name="Fedrigo O."/>
            <person name="Jarvis E.D."/>
            <person name="Hiller M."/>
            <person name="Vernes S.C."/>
            <person name="Myers E.W."/>
            <person name="Teeling E.C."/>
        </authorList>
    </citation>
    <scope>NUCLEOTIDE SEQUENCE [LARGE SCALE GENOMIC DNA]</scope>
    <source>
        <strain evidence="16">MMolMol1</strain>
        <tissue evidence="16">Muscle</tissue>
    </source>
</reference>
<evidence type="ECO:0000256" key="6">
    <source>
        <dbReference type="ARBA" id="ARBA00023054"/>
    </source>
</evidence>
<evidence type="ECO:0000256" key="9">
    <source>
        <dbReference type="ARBA" id="ARBA00023273"/>
    </source>
</evidence>
<evidence type="ECO:0000256" key="12">
    <source>
        <dbReference type="ARBA" id="ARBA00059806"/>
    </source>
</evidence>
<evidence type="ECO:0000256" key="8">
    <source>
        <dbReference type="ARBA" id="ARBA00023212"/>
    </source>
</evidence>
<dbReference type="PANTHER" id="PTHR45973">
    <property type="entry name" value="PROTEIN PHOSPHATASE 1 REGULATORY SUBUNIT SDS22-RELATED"/>
    <property type="match status" value="1"/>
</dbReference>
<keyword evidence="2" id="KW-0963">Cytoplasm</keyword>
<dbReference type="EMBL" id="JACASF010000028">
    <property type="protein sequence ID" value="KAF6398677.1"/>
    <property type="molecule type" value="Genomic_DNA"/>
</dbReference>
<evidence type="ECO:0000256" key="14">
    <source>
        <dbReference type="ARBA" id="ARBA00075017"/>
    </source>
</evidence>
<dbReference type="FunCoup" id="A0A7J8BIG5">
    <property type="interactions" value="308"/>
</dbReference>
<keyword evidence="3" id="KW-0433">Leucine-rich repeat</keyword>
<keyword evidence="8" id="KW-0206">Cytoskeleton</keyword>
<evidence type="ECO:0000256" key="10">
    <source>
        <dbReference type="ARBA" id="ARBA00038378"/>
    </source>
</evidence>
<evidence type="ECO:0000256" key="2">
    <source>
        <dbReference type="ARBA" id="ARBA00022490"/>
    </source>
</evidence>
<keyword evidence="4" id="KW-0677">Repeat</keyword>
<evidence type="ECO:0000313" key="17">
    <source>
        <dbReference type="Proteomes" id="UP000550707"/>
    </source>
</evidence>
<comment type="similarity">
    <text evidence="10">Belongs to the DRC3 family.</text>
</comment>
<keyword evidence="17" id="KW-1185">Reference proteome</keyword>
<dbReference type="SUPFAM" id="SSF52058">
    <property type="entry name" value="L domain-like"/>
    <property type="match status" value="1"/>
</dbReference>
<evidence type="ECO:0000313" key="16">
    <source>
        <dbReference type="EMBL" id="KAF6398677.1"/>
    </source>
</evidence>
<evidence type="ECO:0000256" key="15">
    <source>
        <dbReference type="SAM" id="Coils"/>
    </source>
</evidence>
<comment type="subunit">
    <text evidence="13">Component of the nexin-dynein regulatory complex (N-DRC). Interacts with DRC1. Interacts with TCTE1/DRC5. Interacts with DRC7.</text>
</comment>
<evidence type="ECO:0000256" key="7">
    <source>
        <dbReference type="ARBA" id="ARBA00023069"/>
    </source>
</evidence>
<dbReference type="Gene3D" id="3.80.10.10">
    <property type="entry name" value="Ribonuclease Inhibitor"/>
    <property type="match status" value="1"/>
</dbReference>
<gene>
    <name evidence="16" type="ORF">HJG59_004134</name>
</gene>
<evidence type="ECO:0000256" key="1">
    <source>
        <dbReference type="ARBA" id="ARBA00004611"/>
    </source>
</evidence>
<sequence length="537" mass="62125">MSTQGEDTVERRAVMNRLCNSLEPRVMDDNMLKLAVGEQGPQEEAGQLAKQEGVLFKDVLSLQLDFQNILRIDNLWQFESLRKLQLDNNIIERIEGLENLTHLVWLDLSFNNIEAIEGLDSLVNLEDLSLFNNRISKIDSLDALVKLQVLSLGNNLIGNMMNIIYLRRFKDLRALSLSGNPIAEAEDYKMFIWAYLPDLVYLDSRRIDDHMKALAAMKHQYGIDELKHREALMQAQLEEEQALRQQLQEHKAAFVEGLDGSFLFDSMYAEDVEGNKLAFLHGVGELLEAYKNKFVVICLNIFEYGLKQQEKRKVELDTFNECVQEAIQESQQQGKDWIAKFEEKHLMSLTAIRDESDLASMELRITEYNKDITELFDLLMTLEMQLIEQLEETINMFERNIVDLVGTFIENVQSLLAQCRDLENHHHEKVLEIAINTLEKMAKGELDEDLPDGVRALFVDKDTLVNAVGASHDIHLLKIDNREDELVTRVNSWCTRLVDQIHKDEVMRNRKRVKEINQYVEHMQSELDNLDCGDILD</sequence>
<dbReference type="AlphaFoldDB" id="A0A7J8BIG5"/>
<accession>A0A7J8BIG5</accession>
<feature type="coiled-coil region" evidence="15">
    <location>
        <begin position="223"/>
        <end position="253"/>
    </location>
</feature>
<comment type="caution">
    <text evidence="16">The sequence shown here is derived from an EMBL/GenBank/DDBJ whole genome shotgun (WGS) entry which is preliminary data.</text>
</comment>
<dbReference type="InterPro" id="IPR001611">
    <property type="entry name" value="Leu-rich_rpt"/>
</dbReference>
<keyword evidence="5" id="KW-0282">Flagellum</keyword>
<comment type="subcellular location">
    <subcellularLocation>
        <location evidence="1">Cytoplasm</location>
        <location evidence="1">Cytoskeleton</location>
        <location evidence="1">Flagellum axoneme</location>
    </subcellularLocation>
</comment>
<comment type="function">
    <text evidence="12">Component of the nexin-dynein regulatory complex (N-DRC) a key regulator of ciliary/flagellar motility which maintains the alignment and integrity of the distal axoneme and regulates microtubule sliding in motile axonemes.</text>
</comment>
<dbReference type="FunFam" id="3.80.10.10:FF:000292">
    <property type="entry name" value="Dynein regulatory complex subunit 3"/>
    <property type="match status" value="1"/>
</dbReference>
<dbReference type="SMART" id="SM00365">
    <property type="entry name" value="LRR_SD22"/>
    <property type="match status" value="4"/>
</dbReference>
<proteinExistence type="inferred from homology"/>
<dbReference type="InterPro" id="IPR050576">
    <property type="entry name" value="Cilia_flagella_integrity"/>
</dbReference>
<evidence type="ECO:0000256" key="4">
    <source>
        <dbReference type="ARBA" id="ARBA00022737"/>
    </source>
</evidence>
<organism evidence="16 17">
    <name type="scientific">Molossus molossus</name>
    <name type="common">Pallas' mastiff bat</name>
    <name type="synonym">Vespertilio molossus</name>
    <dbReference type="NCBI Taxonomy" id="27622"/>
    <lineage>
        <taxon>Eukaryota</taxon>
        <taxon>Metazoa</taxon>
        <taxon>Chordata</taxon>
        <taxon>Craniata</taxon>
        <taxon>Vertebrata</taxon>
        <taxon>Euteleostomi</taxon>
        <taxon>Mammalia</taxon>
        <taxon>Eutheria</taxon>
        <taxon>Laurasiatheria</taxon>
        <taxon>Chiroptera</taxon>
        <taxon>Yangochiroptera</taxon>
        <taxon>Molossidae</taxon>
        <taxon>Molossus</taxon>
    </lineage>
</organism>
<keyword evidence="7" id="KW-0969">Cilium</keyword>
<dbReference type="InterPro" id="IPR032675">
    <property type="entry name" value="LRR_dom_sf"/>
</dbReference>
<dbReference type="PROSITE" id="PS51450">
    <property type="entry name" value="LRR"/>
    <property type="match status" value="4"/>
</dbReference>
<dbReference type="InParanoid" id="A0A7J8BIG5"/>
<protein>
    <recommendedName>
        <fullName evidence="11">Dynein regulatory complex subunit 3</fullName>
    </recommendedName>
    <alternativeName>
        <fullName evidence="14">Leucine-rich repeat-containing protein 48</fullName>
    </alternativeName>
</protein>